<protein>
    <submittedName>
        <fullName evidence="2">Uncharacterized protein</fullName>
    </submittedName>
</protein>
<proteinExistence type="predicted"/>
<evidence type="ECO:0000313" key="3">
    <source>
        <dbReference type="Proteomes" id="UP001164743"/>
    </source>
</evidence>
<dbReference type="Proteomes" id="UP001164743">
    <property type="component" value="Chromosome 15A"/>
</dbReference>
<sequence length="52" mass="5563">MPIPYHVAPWPTQGRTPTSTPASRHLKAPNRRTRRAGNMPTPAGHSSPPAPG</sequence>
<organism evidence="2 3">
    <name type="scientific">Puccinia triticina</name>
    <dbReference type="NCBI Taxonomy" id="208348"/>
    <lineage>
        <taxon>Eukaryota</taxon>
        <taxon>Fungi</taxon>
        <taxon>Dikarya</taxon>
        <taxon>Basidiomycota</taxon>
        <taxon>Pucciniomycotina</taxon>
        <taxon>Pucciniomycetes</taxon>
        <taxon>Pucciniales</taxon>
        <taxon>Pucciniaceae</taxon>
        <taxon>Puccinia</taxon>
    </lineage>
</organism>
<dbReference type="EMBL" id="CP110435">
    <property type="protein sequence ID" value="WAQ91761.1"/>
    <property type="molecule type" value="Genomic_DNA"/>
</dbReference>
<name>A0ABY7D2E2_9BASI</name>
<reference evidence="2" key="1">
    <citation type="submission" date="2022-10" db="EMBL/GenBank/DDBJ databases">
        <title>Puccinia triticina Genome sequencing and assembly.</title>
        <authorList>
            <person name="Li C."/>
        </authorList>
    </citation>
    <scope>NUCLEOTIDE SEQUENCE</scope>
    <source>
        <strain evidence="2">Pt15</strain>
    </source>
</reference>
<evidence type="ECO:0000313" key="2">
    <source>
        <dbReference type="EMBL" id="WAQ91761.1"/>
    </source>
</evidence>
<feature type="region of interest" description="Disordered" evidence="1">
    <location>
        <begin position="1"/>
        <end position="52"/>
    </location>
</feature>
<accession>A0ABY7D2E2</accession>
<gene>
    <name evidence="2" type="ORF">PtA15_15A153</name>
</gene>
<feature type="compositionally biased region" description="Basic residues" evidence="1">
    <location>
        <begin position="24"/>
        <end position="35"/>
    </location>
</feature>
<evidence type="ECO:0000256" key="1">
    <source>
        <dbReference type="SAM" id="MobiDB-lite"/>
    </source>
</evidence>
<feature type="compositionally biased region" description="Polar residues" evidence="1">
    <location>
        <begin position="13"/>
        <end position="22"/>
    </location>
</feature>
<dbReference type="GeneID" id="77804225"/>
<dbReference type="RefSeq" id="XP_053027316.1">
    <property type="nucleotide sequence ID" value="XM_053163330.1"/>
</dbReference>
<keyword evidence="3" id="KW-1185">Reference proteome</keyword>